<evidence type="ECO:0000313" key="1">
    <source>
        <dbReference type="EMBL" id="KAI9562942.1"/>
    </source>
</evidence>
<dbReference type="AlphaFoldDB" id="A0AAD5L0Y7"/>
<gene>
    <name evidence="1" type="ORF">GHT06_010398</name>
</gene>
<name>A0AAD5L0Y7_9CRUS</name>
<proteinExistence type="predicted"/>
<evidence type="ECO:0000313" key="2">
    <source>
        <dbReference type="Proteomes" id="UP000820818"/>
    </source>
</evidence>
<comment type="caution">
    <text evidence="1">The sequence shown here is derived from an EMBL/GenBank/DDBJ whole genome shotgun (WGS) entry which is preliminary data.</text>
</comment>
<dbReference type="EMBL" id="WJBH02000002">
    <property type="protein sequence ID" value="KAI9562942.1"/>
    <property type="molecule type" value="Genomic_DNA"/>
</dbReference>
<protein>
    <submittedName>
        <fullName evidence="1">Uncharacterized protein</fullName>
    </submittedName>
</protein>
<dbReference type="Proteomes" id="UP000820818">
    <property type="component" value="Linkage Group LG2"/>
</dbReference>
<accession>A0AAD5L0Y7</accession>
<keyword evidence="2" id="KW-1185">Reference proteome</keyword>
<sequence length="154" mass="17115">MGSPAPYSSSMTYTPHQQPCCHGLSRSYGTCSCKAYLFCHYHTCPCANELSDFWHANKLLRCWYDELYTTMAPAPAAVTNSNYTTPAAMNYSMAQLPTPAPMTYYPPSLPSLTHQYSLPLFHTFTRSNGISCTSGSYVFASGLSYYSSPYIRST</sequence>
<organism evidence="1 2">
    <name type="scientific">Daphnia sinensis</name>
    <dbReference type="NCBI Taxonomy" id="1820382"/>
    <lineage>
        <taxon>Eukaryota</taxon>
        <taxon>Metazoa</taxon>
        <taxon>Ecdysozoa</taxon>
        <taxon>Arthropoda</taxon>
        <taxon>Crustacea</taxon>
        <taxon>Branchiopoda</taxon>
        <taxon>Diplostraca</taxon>
        <taxon>Cladocera</taxon>
        <taxon>Anomopoda</taxon>
        <taxon>Daphniidae</taxon>
        <taxon>Daphnia</taxon>
        <taxon>Daphnia similis group</taxon>
    </lineage>
</organism>
<reference evidence="1 2" key="1">
    <citation type="submission" date="2022-05" db="EMBL/GenBank/DDBJ databases">
        <title>A multi-omics perspective on studying reproductive biology in Daphnia sinensis.</title>
        <authorList>
            <person name="Jia J."/>
        </authorList>
    </citation>
    <scope>NUCLEOTIDE SEQUENCE [LARGE SCALE GENOMIC DNA]</scope>
    <source>
        <strain evidence="1 2">WSL</strain>
    </source>
</reference>